<evidence type="ECO:0000313" key="1">
    <source>
        <dbReference type="EMBL" id="OJT13534.1"/>
    </source>
</evidence>
<dbReference type="OMA" id="TRFHSKH"/>
<dbReference type="Proteomes" id="UP000184267">
    <property type="component" value="Unassembled WGS sequence"/>
</dbReference>
<dbReference type="Gene3D" id="3.50.50.60">
    <property type="entry name" value="FAD/NAD(P)-binding domain"/>
    <property type="match status" value="1"/>
</dbReference>
<sequence length="114" mass="12393">MIADRRIKVKSGVAPQTFTESGLTFTDGSELSADAVIMATGYVHIKEANRALLGDDLIDQTGEVYGLDNEGEIRGSYRPAGHPGLWYATGDFFVSRFHSKALALQIKAKQLGMM</sequence>
<organism evidence="1 2">
    <name type="scientific">Trametes pubescens</name>
    <name type="common">White-rot fungus</name>
    <dbReference type="NCBI Taxonomy" id="154538"/>
    <lineage>
        <taxon>Eukaryota</taxon>
        <taxon>Fungi</taxon>
        <taxon>Dikarya</taxon>
        <taxon>Basidiomycota</taxon>
        <taxon>Agaricomycotina</taxon>
        <taxon>Agaricomycetes</taxon>
        <taxon>Polyporales</taxon>
        <taxon>Polyporaceae</taxon>
        <taxon>Trametes</taxon>
    </lineage>
</organism>
<reference evidence="1 2" key="1">
    <citation type="submission" date="2016-10" db="EMBL/GenBank/DDBJ databases">
        <title>Genome sequence of the basidiomycete white-rot fungus Trametes pubescens.</title>
        <authorList>
            <person name="Makela M.R."/>
            <person name="Granchi Z."/>
            <person name="Peng M."/>
            <person name="De Vries R.P."/>
            <person name="Grigoriev I."/>
            <person name="Riley R."/>
            <person name="Hilden K."/>
        </authorList>
    </citation>
    <scope>NUCLEOTIDE SEQUENCE [LARGE SCALE GENOMIC DNA]</scope>
    <source>
        <strain evidence="1 2">FBCC735</strain>
    </source>
</reference>
<dbReference type="InterPro" id="IPR036188">
    <property type="entry name" value="FAD/NAD-bd_sf"/>
</dbReference>
<gene>
    <name evidence="1" type="ORF">TRAPUB_9888</name>
</gene>
<name>A0A1M2W106_TRAPU</name>
<accession>A0A1M2W106</accession>
<protein>
    <recommendedName>
        <fullName evidence="3">FAD/NAD(P)-binding domain-containing protein</fullName>
    </recommendedName>
</protein>
<dbReference type="AlphaFoldDB" id="A0A1M2W106"/>
<evidence type="ECO:0000313" key="2">
    <source>
        <dbReference type="Proteomes" id="UP000184267"/>
    </source>
</evidence>
<dbReference type="EMBL" id="MNAD01000396">
    <property type="protein sequence ID" value="OJT13534.1"/>
    <property type="molecule type" value="Genomic_DNA"/>
</dbReference>
<comment type="caution">
    <text evidence="1">The sequence shown here is derived from an EMBL/GenBank/DDBJ whole genome shotgun (WGS) entry which is preliminary data.</text>
</comment>
<evidence type="ECO:0008006" key="3">
    <source>
        <dbReference type="Google" id="ProtNLM"/>
    </source>
</evidence>
<keyword evidence="2" id="KW-1185">Reference proteome</keyword>
<proteinExistence type="predicted"/>
<dbReference type="OrthoDB" id="2790434at2759"/>
<dbReference type="SUPFAM" id="SSF51905">
    <property type="entry name" value="FAD/NAD(P)-binding domain"/>
    <property type="match status" value="1"/>
</dbReference>
<dbReference type="STRING" id="154538.A0A1M2W106"/>